<dbReference type="InterPro" id="IPR036603">
    <property type="entry name" value="RBP11-like"/>
</dbReference>
<evidence type="ECO:0000313" key="7">
    <source>
        <dbReference type="EMBL" id="KLO09009.1"/>
    </source>
</evidence>
<dbReference type="GO" id="GO:0003899">
    <property type="term" value="F:DNA-directed RNA polymerase activity"/>
    <property type="evidence" value="ECO:0007669"/>
    <property type="project" value="InterPro"/>
</dbReference>
<dbReference type="GO" id="GO:0046983">
    <property type="term" value="F:protein dimerization activity"/>
    <property type="evidence" value="ECO:0007669"/>
    <property type="project" value="InterPro"/>
</dbReference>
<gene>
    <name evidence="7" type="ORF">SCHPADRAFT_908140</name>
</gene>
<proteinExistence type="inferred from homology"/>
<dbReference type="GO" id="GO:0005665">
    <property type="term" value="C:RNA polymerase II, core complex"/>
    <property type="evidence" value="ECO:0007669"/>
    <property type="project" value="InterPro"/>
</dbReference>
<dbReference type="OrthoDB" id="10248581at2759"/>
<comment type="subcellular location">
    <subcellularLocation>
        <location evidence="1">Nucleus</location>
    </subcellularLocation>
</comment>
<dbReference type="EMBL" id="KQ086069">
    <property type="protein sequence ID" value="KLO09009.1"/>
    <property type="molecule type" value="Genomic_DNA"/>
</dbReference>
<reference evidence="7 8" key="1">
    <citation type="submission" date="2015-04" db="EMBL/GenBank/DDBJ databases">
        <title>Complete genome sequence of Schizopora paradoxa KUC8140, a cosmopolitan wood degrader in East Asia.</title>
        <authorList>
            <consortium name="DOE Joint Genome Institute"/>
            <person name="Min B."/>
            <person name="Park H."/>
            <person name="Jang Y."/>
            <person name="Kim J.-J."/>
            <person name="Kim K.H."/>
            <person name="Pangilinan J."/>
            <person name="Lipzen A."/>
            <person name="Riley R."/>
            <person name="Grigoriev I.V."/>
            <person name="Spatafora J.W."/>
            <person name="Choi I.-G."/>
        </authorList>
    </citation>
    <scope>NUCLEOTIDE SEQUENCE [LARGE SCALE GENOMIC DNA]</scope>
    <source>
        <strain evidence="7 8">KUC8140</strain>
    </source>
</reference>
<evidence type="ECO:0000256" key="4">
    <source>
        <dbReference type="ARBA" id="ARBA00023242"/>
    </source>
</evidence>
<dbReference type="PANTHER" id="PTHR13946:SF16">
    <property type="entry name" value="DNA-DIRECTED RNA POLYMERASE II SUBUNIT RPB11"/>
    <property type="match status" value="1"/>
</dbReference>
<dbReference type="InParanoid" id="A0A0H2RB23"/>
<accession>A0A0H2RB23</accession>
<keyword evidence="3" id="KW-0804">Transcription</keyword>
<dbReference type="Pfam" id="PF13656">
    <property type="entry name" value="RNA_pol_L_2"/>
    <property type="match status" value="1"/>
</dbReference>
<dbReference type="InterPro" id="IPR009025">
    <property type="entry name" value="RBP11-like_dimer"/>
</dbReference>
<keyword evidence="2" id="KW-0240">DNA-directed RNA polymerase</keyword>
<dbReference type="GO" id="GO:0006366">
    <property type="term" value="P:transcription by RNA polymerase II"/>
    <property type="evidence" value="ECO:0007669"/>
    <property type="project" value="InterPro"/>
</dbReference>
<dbReference type="Proteomes" id="UP000053477">
    <property type="component" value="Unassembled WGS sequence"/>
</dbReference>
<keyword evidence="4" id="KW-0539">Nucleus</keyword>
<evidence type="ECO:0000256" key="1">
    <source>
        <dbReference type="ARBA" id="ARBA00004123"/>
    </source>
</evidence>
<organism evidence="7 8">
    <name type="scientific">Schizopora paradoxa</name>
    <dbReference type="NCBI Taxonomy" id="27342"/>
    <lineage>
        <taxon>Eukaryota</taxon>
        <taxon>Fungi</taxon>
        <taxon>Dikarya</taxon>
        <taxon>Basidiomycota</taxon>
        <taxon>Agaricomycotina</taxon>
        <taxon>Agaricomycetes</taxon>
        <taxon>Hymenochaetales</taxon>
        <taxon>Schizoporaceae</taxon>
        <taxon>Schizopora</taxon>
    </lineage>
</organism>
<dbReference type="CDD" id="cd06926">
    <property type="entry name" value="RNAP_II_RPB11"/>
    <property type="match status" value="1"/>
</dbReference>
<feature type="domain" description="DNA-directed RNA polymerase RBP11-like dimerisation" evidence="6">
    <location>
        <begin position="30"/>
        <end position="102"/>
    </location>
</feature>
<dbReference type="FunCoup" id="A0A0H2RB23">
    <property type="interactions" value="261"/>
</dbReference>
<evidence type="ECO:0000256" key="5">
    <source>
        <dbReference type="ARBA" id="ARBA00025751"/>
    </source>
</evidence>
<evidence type="ECO:0000313" key="8">
    <source>
        <dbReference type="Proteomes" id="UP000053477"/>
    </source>
</evidence>
<dbReference type="AlphaFoldDB" id="A0A0H2RB23"/>
<keyword evidence="8" id="KW-1185">Reference proteome</keyword>
<dbReference type="STRING" id="27342.A0A0H2RB23"/>
<protein>
    <submittedName>
        <fullName evidence="7">RBP11-like subunits of RNA polymerase</fullName>
    </submittedName>
</protein>
<dbReference type="HAMAP" id="MF_00261">
    <property type="entry name" value="RNApol_arch_Rpo11"/>
    <property type="match status" value="1"/>
</dbReference>
<comment type="similarity">
    <text evidence="5">Belongs to the archaeal Rpo11/eukaryotic RPB11/RPC19 RNA polymerase subunit family.</text>
</comment>
<sequence length="163" mass="17303">MNALNRFELYVLEEDEKPVEVTEDTKIPNAATFKIVKQDHTLANLLRSELLAAPTTLFAGYVAPHPLQPHFLLKIQTDGTISPREAVEGSARRLIGKLTTLEAKFKREFAFKGADVAAGGAANAGGNDPTGGMGMGVDAYGTTGGMGGSNDAGAWSSKDYLDF</sequence>
<dbReference type="InterPro" id="IPR022905">
    <property type="entry name" value="Rpo11-like"/>
</dbReference>
<evidence type="ECO:0000256" key="3">
    <source>
        <dbReference type="ARBA" id="ARBA00023163"/>
    </source>
</evidence>
<dbReference type="InterPro" id="IPR037685">
    <property type="entry name" value="RBP11"/>
</dbReference>
<evidence type="ECO:0000259" key="6">
    <source>
        <dbReference type="Pfam" id="PF13656"/>
    </source>
</evidence>
<evidence type="ECO:0000256" key="2">
    <source>
        <dbReference type="ARBA" id="ARBA00022478"/>
    </source>
</evidence>
<dbReference type="Gene3D" id="3.30.1360.10">
    <property type="entry name" value="RNA polymerase, RBP11-like subunit"/>
    <property type="match status" value="1"/>
</dbReference>
<dbReference type="PANTHER" id="PTHR13946">
    <property type="entry name" value="DNA-DIRECTED RNA POLYMERASE I,II,III"/>
    <property type="match status" value="1"/>
</dbReference>
<name>A0A0H2RB23_9AGAM</name>
<dbReference type="SUPFAM" id="SSF55257">
    <property type="entry name" value="RBP11-like subunits of RNA polymerase"/>
    <property type="match status" value="1"/>
</dbReference>